<dbReference type="Pfam" id="PF05199">
    <property type="entry name" value="GMC_oxred_C"/>
    <property type="match status" value="1"/>
</dbReference>
<dbReference type="RefSeq" id="WP_238310721.1">
    <property type="nucleotide sequence ID" value="NZ_BPQV01000004.1"/>
</dbReference>
<dbReference type="Proteomes" id="UP001055156">
    <property type="component" value="Unassembled WGS sequence"/>
</dbReference>
<keyword evidence="4 5" id="KW-0274">FAD</keyword>
<reference evidence="7" key="1">
    <citation type="journal article" date="2021" name="Front. Microbiol.">
        <title>Comprehensive Comparative Genomics and Phenotyping of Methylobacterium Species.</title>
        <authorList>
            <person name="Alessa O."/>
            <person name="Ogura Y."/>
            <person name="Fujitani Y."/>
            <person name="Takami H."/>
            <person name="Hayashi T."/>
            <person name="Sahin N."/>
            <person name="Tani A."/>
        </authorList>
    </citation>
    <scope>NUCLEOTIDE SEQUENCE</scope>
    <source>
        <strain evidence="7">NBRC 15689</strain>
    </source>
</reference>
<dbReference type="SUPFAM" id="SSF51905">
    <property type="entry name" value="FAD/NAD(P)-binding domain"/>
    <property type="match status" value="1"/>
</dbReference>
<comment type="similarity">
    <text evidence="2 5">Belongs to the GMC oxidoreductase family.</text>
</comment>
<dbReference type="InterPro" id="IPR000172">
    <property type="entry name" value="GMC_OxRdtase_N"/>
</dbReference>
<evidence type="ECO:0000256" key="2">
    <source>
        <dbReference type="ARBA" id="ARBA00010790"/>
    </source>
</evidence>
<dbReference type="Pfam" id="PF00732">
    <property type="entry name" value="GMC_oxred_N"/>
    <property type="match status" value="1"/>
</dbReference>
<organism evidence="7 8">
    <name type="scientific">Methylobacterium organophilum</name>
    <dbReference type="NCBI Taxonomy" id="410"/>
    <lineage>
        <taxon>Bacteria</taxon>
        <taxon>Pseudomonadati</taxon>
        <taxon>Pseudomonadota</taxon>
        <taxon>Alphaproteobacteria</taxon>
        <taxon>Hyphomicrobiales</taxon>
        <taxon>Methylobacteriaceae</taxon>
        <taxon>Methylobacterium</taxon>
    </lineage>
</organism>
<evidence type="ECO:0000259" key="6">
    <source>
        <dbReference type="PROSITE" id="PS00623"/>
    </source>
</evidence>
<dbReference type="InterPro" id="IPR012132">
    <property type="entry name" value="GMC_OxRdtase"/>
</dbReference>
<comment type="cofactor">
    <cofactor evidence="1">
        <name>FAD</name>
        <dbReference type="ChEBI" id="CHEBI:57692"/>
    </cofactor>
</comment>
<evidence type="ECO:0000313" key="8">
    <source>
        <dbReference type="Proteomes" id="UP001055156"/>
    </source>
</evidence>
<dbReference type="InterPro" id="IPR007867">
    <property type="entry name" value="GMC_OxRtase_C"/>
</dbReference>
<name>A0ABQ4T9X9_METOR</name>
<evidence type="ECO:0000313" key="7">
    <source>
        <dbReference type="EMBL" id="GJE26857.1"/>
    </source>
</evidence>
<evidence type="ECO:0000256" key="1">
    <source>
        <dbReference type="ARBA" id="ARBA00001974"/>
    </source>
</evidence>
<dbReference type="Gene3D" id="3.30.560.10">
    <property type="entry name" value="Glucose Oxidase, domain 3"/>
    <property type="match status" value="1"/>
</dbReference>
<dbReference type="PROSITE" id="PS00623">
    <property type="entry name" value="GMC_OXRED_1"/>
    <property type="match status" value="1"/>
</dbReference>
<evidence type="ECO:0000256" key="5">
    <source>
        <dbReference type="RuleBase" id="RU003968"/>
    </source>
</evidence>
<sequence>MVAAHRLSKDYDVIVCGGGSAGCVVASRLAADPNLDVLLIEAGGADEAREVRDPTLWMRNIGSERDWGFFSEPCPGLNGRRAPLPMGRVLGGGSSVNGLVWARGHKADFDLWEAETGDPGWGYRAAIDLYKRIEDWDGPASPLRGLGGPMRITLPKDPVPVVDGLLAATSAFGIPPVADHNAEAMEGDGCCAVANVNVDRDGVRVSTASAYLAPRIGQPNLTVLTGAVTRRVVIEDGRAVAVEFERDGAVRLARARHEIVLSLGAINTPKTLMLSGVGDAAALRSLGLPVVRHLPGVGQNFQDHILVAGCVFEYREPTAPRNNSAEFTFFCKSEAAQPSPDLQPMLEECAFGSEVTRPRYGLPADPATCFTLAPGLVRPKSRGSVALTGAQPEDPVRIQANFLSEEADIRALLRCVEICREIGHSEALRPFVKRELMPGPLSQPDMRAFLRDAAGTYFHQTCTAKMGRDALSVVDGSLRVYGVAGLRIADGSIMPAVTGGNTMAPCILIGERAAALIMRDLASAADLRPIDRSPTHRFQETAA</sequence>
<keyword evidence="8" id="KW-1185">Reference proteome</keyword>
<feature type="domain" description="Glucose-methanol-choline oxidoreductase N-terminal" evidence="6">
    <location>
        <begin position="87"/>
        <end position="110"/>
    </location>
</feature>
<dbReference type="PANTHER" id="PTHR11552">
    <property type="entry name" value="GLUCOSE-METHANOL-CHOLINE GMC OXIDOREDUCTASE"/>
    <property type="match status" value="1"/>
</dbReference>
<dbReference type="SUPFAM" id="SSF54373">
    <property type="entry name" value="FAD-linked reductases, C-terminal domain"/>
    <property type="match status" value="1"/>
</dbReference>
<evidence type="ECO:0000256" key="4">
    <source>
        <dbReference type="ARBA" id="ARBA00022827"/>
    </source>
</evidence>
<dbReference type="InterPro" id="IPR036188">
    <property type="entry name" value="FAD/NAD-bd_sf"/>
</dbReference>
<dbReference type="PANTHER" id="PTHR11552:SF147">
    <property type="entry name" value="CHOLINE DEHYDROGENASE, MITOCHONDRIAL"/>
    <property type="match status" value="1"/>
</dbReference>
<dbReference type="EMBL" id="BPQV01000004">
    <property type="protein sequence ID" value="GJE26857.1"/>
    <property type="molecule type" value="Genomic_DNA"/>
</dbReference>
<accession>A0ABQ4T9X9</accession>
<reference evidence="7" key="2">
    <citation type="submission" date="2021-08" db="EMBL/GenBank/DDBJ databases">
        <authorList>
            <person name="Tani A."/>
            <person name="Ola A."/>
            <person name="Ogura Y."/>
            <person name="Katsura K."/>
            <person name="Hayashi T."/>
        </authorList>
    </citation>
    <scope>NUCLEOTIDE SEQUENCE</scope>
    <source>
        <strain evidence="7">NBRC 15689</strain>
    </source>
</reference>
<dbReference type="PROSITE" id="PS51257">
    <property type="entry name" value="PROKAR_LIPOPROTEIN"/>
    <property type="match status" value="1"/>
</dbReference>
<dbReference type="Gene3D" id="3.50.50.60">
    <property type="entry name" value="FAD/NAD(P)-binding domain"/>
    <property type="match status" value="1"/>
</dbReference>
<evidence type="ECO:0000256" key="3">
    <source>
        <dbReference type="ARBA" id="ARBA00022630"/>
    </source>
</evidence>
<comment type="caution">
    <text evidence="7">The sequence shown here is derived from an EMBL/GenBank/DDBJ whole genome shotgun (WGS) entry which is preliminary data.</text>
</comment>
<proteinExistence type="inferred from homology"/>
<keyword evidence="3 5" id="KW-0285">Flavoprotein</keyword>
<dbReference type="PIRSF" id="PIRSF000137">
    <property type="entry name" value="Alcohol_oxidase"/>
    <property type="match status" value="1"/>
</dbReference>
<protein>
    <submittedName>
        <fullName evidence="7">GMC-type oxidoreductase</fullName>
    </submittedName>
</protein>
<gene>
    <name evidence="7" type="ORF">LKMONMHP_1711</name>
</gene>